<accession>A0ABM3FL33</accession>
<keyword evidence="4 10" id="KW-0812">Transmembrane</keyword>
<evidence type="ECO:0000256" key="5">
    <source>
        <dbReference type="ARBA" id="ARBA00022725"/>
    </source>
</evidence>
<feature type="transmembrane region" description="Helical" evidence="10">
    <location>
        <begin position="304"/>
        <end position="324"/>
    </location>
</feature>
<dbReference type="Pfam" id="PF02949">
    <property type="entry name" value="7tm_6"/>
    <property type="match status" value="1"/>
</dbReference>
<evidence type="ECO:0000256" key="1">
    <source>
        <dbReference type="ARBA" id="ARBA00004651"/>
    </source>
</evidence>
<comment type="caution">
    <text evidence="10">Lacks conserved residue(s) required for the propagation of feature annotation.</text>
</comment>
<comment type="similarity">
    <text evidence="10">Belongs to the insect chemoreceptor superfamily. Heteromeric odorant receptor channel (TC 1.A.69) family.</text>
</comment>
<dbReference type="Proteomes" id="UP000829291">
    <property type="component" value="Chromosome 1"/>
</dbReference>
<feature type="transmembrane region" description="Helical" evidence="10">
    <location>
        <begin position="374"/>
        <end position="397"/>
    </location>
</feature>
<evidence type="ECO:0000256" key="10">
    <source>
        <dbReference type="RuleBase" id="RU351113"/>
    </source>
</evidence>
<evidence type="ECO:0000256" key="9">
    <source>
        <dbReference type="ARBA" id="ARBA00023224"/>
    </source>
</evidence>
<feature type="transmembrane region" description="Helical" evidence="10">
    <location>
        <begin position="275"/>
        <end position="298"/>
    </location>
</feature>
<evidence type="ECO:0000256" key="8">
    <source>
        <dbReference type="ARBA" id="ARBA00023170"/>
    </source>
</evidence>
<dbReference type="InterPro" id="IPR004117">
    <property type="entry name" value="7tm6_olfct_rcpt"/>
</dbReference>
<keyword evidence="9 10" id="KW-0807">Transducer</keyword>
<keyword evidence="5 10" id="KW-0552">Olfaction</keyword>
<proteinExistence type="inferred from homology"/>
<reference evidence="12" key="1">
    <citation type="submission" date="2025-08" db="UniProtKB">
        <authorList>
            <consortium name="RefSeq"/>
        </authorList>
    </citation>
    <scope>IDENTIFICATION</scope>
    <source>
        <tissue evidence="12">Thorax and Abdomen</tissue>
    </source>
</reference>
<dbReference type="RefSeq" id="XP_046588728.1">
    <property type="nucleotide sequence ID" value="XM_046732772.1"/>
</dbReference>
<dbReference type="GeneID" id="107216667"/>
<gene>
    <name evidence="12" type="primary">LOC107216667</name>
</gene>
<evidence type="ECO:0000256" key="2">
    <source>
        <dbReference type="ARBA" id="ARBA00022475"/>
    </source>
</evidence>
<keyword evidence="3 10" id="KW-0716">Sensory transduction</keyword>
<keyword evidence="6 10" id="KW-1133">Transmembrane helix</keyword>
<comment type="subcellular location">
    <subcellularLocation>
        <location evidence="1 10">Cell membrane</location>
        <topology evidence="1 10">Multi-pass membrane protein</topology>
    </subcellularLocation>
</comment>
<keyword evidence="8 10" id="KW-0675">Receptor</keyword>
<feature type="transmembrane region" description="Helical" evidence="10">
    <location>
        <begin position="138"/>
        <end position="157"/>
    </location>
</feature>
<evidence type="ECO:0000256" key="7">
    <source>
        <dbReference type="ARBA" id="ARBA00023136"/>
    </source>
</evidence>
<keyword evidence="2" id="KW-1003">Cell membrane</keyword>
<evidence type="ECO:0000256" key="6">
    <source>
        <dbReference type="ARBA" id="ARBA00022989"/>
    </source>
</evidence>
<evidence type="ECO:0000256" key="3">
    <source>
        <dbReference type="ARBA" id="ARBA00022606"/>
    </source>
</evidence>
<organism evidence="11 12">
    <name type="scientific">Neodiprion lecontei</name>
    <name type="common">Redheaded pine sawfly</name>
    <dbReference type="NCBI Taxonomy" id="441921"/>
    <lineage>
        <taxon>Eukaryota</taxon>
        <taxon>Metazoa</taxon>
        <taxon>Ecdysozoa</taxon>
        <taxon>Arthropoda</taxon>
        <taxon>Hexapoda</taxon>
        <taxon>Insecta</taxon>
        <taxon>Pterygota</taxon>
        <taxon>Neoptera</taxon>
        <taxon>Endopterygota</taxon>
        <taxon>Hymenoptera</taxon>
        <taxon>Tenthredinoidea</taxon>
        <taxon>Diprionidae</taxon>
        <taxon>Diprioninae</taxon>
        <taxon>Neodiprion</taxon>
    </lineage>
</organism>
<dbReference type="PANTHER" id="PTHR21137:SF35">
    <property type="entry name" value="ODORANT RECEPTOR 19A-RELATED"/>
    <property type="match status" value="1"/>
</dbReference>
<evidence type="ECO:0000313" key="12">
    <source>
        <dbReference type="RefSeq" id="XP_046588728.1"/>
    </source>
</evidence>
<evidence type="ECO:0000256" key="4">
    <source>
        <dbReference type="ARBA" id="ARBA00022692"/>
    </source>
</evidence>
<feature type="transmembrane region" description="Helical" evidence="10">
    <location>
        <begin position="44"/>
        <end position="64"/>
    </location>
</feature>
<dbReference type="PANTHER" id="PTHR21137">
    <property type="entry name" value="ODORANT RECEPTOR"/>
    <property type="match status" value="1"/>
</dbReference>
<feature type="transmembrane region" description="Helical" evidence="10">
    <location>
        <begin position="422"/>
        <end position="445"/>
    </location>
</feature>
<name>A0ABM3FL33_NEOLC</name>
<sequence length="451" mass="51934">MQQRSDHHPLLKGYVTVLRIRFFFRSLGLWTIPAKSWPVLSYPYLLYKIFVLLMISFLITTLYADAYTRNDDLLVVTDDGCIIAGLSVILIKLLSFQLNPDKVERMIDFVDKNIRALHEEGNPEHLKIWKYYVLRERVTIYSFGTIGMFLVFALMFLTTTEPGELPIRSRYPFDVGKSPVHELMFLYQGCVLTVSMLSILSMDNIVLTFCSQIFCRLEILKKNFVKSLEDENQKAANNDGKTPPVDFRENLLKCIKRHQEIIEFVQSLDNFFSPLMLAQLMASNVLICLTGFQAILVVGQASGFFKFTIYLSGAFSQLFFWCWFGNEMMHQSTSVAEALWLSPWELEKLTSISSLITIPLMRAKKPLKLTAGKFYVMSMEVFISVGSQWLLFLLHAAEQDERIRKLDRRKLGSWRVTWNSQYILITITLASSTLPVVVGSPLDFVKLKEPL</sequence>
<keyword evidence="7 10" id="KW-0472">Membrane</keyword>
<keyword evidence="11" id="KW-1185">Reference proteome</keyword>
<protein>
    <recommendedName>
        <fullName evidence="10">Odorant receptor</fullName>
    </recommendedName>
</protein>
<evidence type="ECO:0000313" key="11">
    <source>
        <dbReference type="Proteomes" id="UP000829291"/>
    </source>
</evidence>